<dbReference type="OrthoDB" id="3180815at2"/>
<feature type="transmembrane region" description="Helical" evidence="7">
    <location>
        <begin position="155"/>
        <end position="175"/>
    </location>
</feature>
<dbReference type="Proteomes" id="UP000276128">
    <property type="component" value="Unassembled WGS sequence"/>
</dbReference>
<feature type="transmembrane region" description="Helical" evidence="7">
    <location>
        <begin position="243"/>
        <end position="263"/>
    </location>
</feature>
<protein>
    <submittedName>
        <fullName evidence="9">DMT family transporter</fullName>
    </submittedName>
</protein>
<dbReference type="InterPro" id="IPR051258">
    <property type="entry name" value="Diverse_Substrate_Transporter"/>
</dbReference>
<feature type="transmembrane region" description="Helical" evidence="7">
    <location>
        <begin position="68"/>
        <end position="89"/>
    </location>
</feature>
<dbReference type="RefSeq" id="WP_126139608.1">
    <property type="nucleotide sequence ID" value="NZ_RXHU01000009.1"/>
</dbReference>
<proteinExistence type="inferred from homology"/>
<feature type="domain" description="EamA" evidence="8">
    <location>
        <begin position="153"/>
        <end position="284"/>
    </location>
</feature>
<evidence type="ECO:0000256" key="4">
    <source>
        <dbReference type="ARBA" id="ARBA00022692"/>
    </source>
</evidence>
<feature type="transmembrane region" description="Helical" evidence="7">
    <location>
        <begin position="213"/>
        <end position="236"/>
    </location>
</feature>
<evidence type="ECO:0000256" key="3">
    <source>
        <dbReference type="ARBA" id="ARBA00022475"/>
    </source>
</evidence>
<dbReference type="GO" id="GO:0005886">
    <property type="term" value="C:plasma membrane"/>
    <property type="evidence" value="ECO:0007669"/>
    <property type="project" value="UniProtKB-SubCell"/>
</dbReference>
<evidence type="ECO:0000259" key="8">
    <source>
        <dbReference type="Pfam" id="PF00892"/>
    </source>
</evidence>
<dbReference type="SUPFAM" id="SSF103481">
    <property type="entry name" value="Multidrug resistance efflux transporter EmrE"/>
    <property type="match status" value="2"/>
</dbReference>
<keyword evidence="6 7" id="KW-0472">Membrane</keyword>
<feature type="transmembrane region" description="Helical" evidence="7">
    <location>
        <begin position="269"/>
        <end position="285"/>
    </location>
</feature>
<comment type="caution">
    <text evidence="9">The sequence shown here is derived from an EMBL/GenBank/DDBJ whole genome shotgun (WGS) entry which is preliminary data.</text>
</comment>
<evidence type="ECO:0000313" key="10">
    <source>
        <dbReference type="Proteomes" id="UP000276128"/>
    </source>
</evidence>
<dbReference type="EMBL" id="RXHU01000009">
    <property type="protein sequence ID" value="RTE11438.1"/>
    <property type="molecule type" value="Genomic_DNA"/>
</dbReference>
<evidence type="ECO:0000256" key="6">
    <source>
        <dbReference type="ARBA" id="ARBA00023136"/>
    </source>
</evidence>
<gene>
    <name evidence="9" type="ORF">EJQ19_02360</name>
</gene>
<dbReference type="InterPro" id="IPR000620">
    <property type="entry name" value="EamA_dom"/>
</dbReference>
<comment type="subcellular location">
    <subcellularLocation>
        <location evidence="1">Cell membrane</location>
        <topology evidence="1">Multi-pass membrane protein</topology>
    </subcellularLocation>
</comment>
<feature type="domain" description="EamA" evidence="8">
    <location>
        <begin position="5"/>
        <end position="139"/>
    </location>
</feature>
<evidence type="ECO:0000256" key="5">
    <source>
        <dbReference type="ARBA" id="ARBA00022989"/>
    </source>
</evidence>
<dbReference type="PANTHER" id="PTHR42920">
    <property type="entry name" value="OS03G0707200 PROTEIN-RELATED"/>
    <property type="match status" value="1"/>
</dbReference>
<evidence type="ECO:0000256" key="7">
    <source>
        <dbReference type="SAM" id="Phobius"/>
    </source>
</evidence>
<feature type="transmembrane region" description="Helical" evidence="7">
    <location>
        <begin position="182"/>
        <end position="201"/>
    </location>
</feature>
<reference evidence="9 10" key="1">
    <citation type="submission" date="2018-12" db="EMBL/GenBank/DDBJ databases">
        <title>Bacillus ochoae sp. nov., Paenibacillus whitsoniae sp. nov., Paenibacillus spiritus sp. nov. Isolated from the Mars Exploration Rover during spacecraft assembly.</title>
        <authorList>
            <person name="Seuylemezian A."/>
            <person name="Vaishampayan P."/>
        </authorList>
    </citation>
    <scope>NUCLEOTIDE SEQUENCE [LARGE SCALE GENOMIC DNA]</scope>
    <source>
        <strain evidence="9 10">MER 54</strain>
    </source>
</reference>
<name>A0A3S0AS73_9BACL</name>
<dbReference type="PANTHER" id="PTHR42920:SF5">
    <property type="entry name" value="EAMA DOMAIN-CONTAINING PROTEIN"/>
    <property type="match status" value="1"/>
</dbReference>
<keyword evidence="10" id="KW-1185">Reference proteome</keyword>
<feature type="transmembrane region" description="Helical" evidence="7">
    <location>
        <begin position="39"/>
        <end position="56"/>
    </location>
</feature>
<organism evidence="9 10">
    <name type="scientific">Paenibacillus whitsoniae</name>
    <dbReference type="NCBI Taxonomy" id="2496558"/>
    <lineage>
        <taxon>Bacteria</taxon>
        <taxon>Bacillati</taxon>
        <taxon>Bacillota</taxon>
        <taxon>Bacilli</taxon>
        <taxon>Bacillales</taxon>
        <taxon>Paenibacillaceae</taxon>
        <taxon>Paenibacillus</taxon>
    </lineage>
</organism>
<feature type="transmembrane region" description="Helical" evidence="7">
    <location>
        <begin position="95"/>
        <end position="114"/>
    </location>
</feature>
<evidence type="ECO:0000313" key="9">
    <source>
        <dbReference type="EMBL" id="RTE11438.1"/>
    </source>
</evidence>
<keyword evidence="4 7" id="KW-0812">Transmembrane</keyword>
<dbReference type="InterPro" id="IPR037185">
    <property type="entry name" value="EmrE-like"/>
</dbReference>
<evidence type="ECO:0000256" key="1">
    <source>
        <dbReference type="ARBA" id="ARBA00004651"/>
    </source>
</evidence>
<dbReference type="AlphaFoldDB" id="A0A3S0AS73"/>
<keyword evidence="3" id="KW-1003">Cell membrane</keyword>
<keyword evidence="5 7" id="KW-1133">Transmembrane helix</keyword>
<evidence type="ECO:0000256" key="2">
    <source>
        <dbReference type="ARBA" id="ARBA00007362"/>
    </source>
</evidence>
<feature type="transmembrane region" description="Helical" evidence="7">
    <location>
        <begin position="126"/>
        <end position="143"/>
    </location>
</feature>
<accession>A0A3S0AS73</accession>
<comment type="similarity">
    <text evidence="2">Belongs to the EamA transporter family.</text>
</comment>
<dbReference type="Pfam" id="PF00892">
    <property type="entry name" value="EamA"/>
    <property type="match status" value="2"/>
</dbReference>
<sequence>MGRWLAIMFVVIGASSYGLLSSFIKLAYGQGFTDGQITPAQVTMGTLFVWLLILCHKPSRVNPFKGPWVKLGLVGIFGLLLTTVFYNIALNELNASLSIILLFQFTWMTIGLDCLFRRRLPRKAELLAIAMIFVGTLLAVNVLETDWGQLSPLGVMYGLLSALTYSLFLFFTGQIPSNLPPLMNSAIMLTASLPIMYVLYPPTVFMEAGSGELILWGLLLGLLGQVVPTIAFNIGIPRVGSTLAAMLGSVELPVAIIAALLILGEPVGGIQWIGMLFILGGILISENKKA</sequence>